<feature type="non-terminal residue" evidence="1">
    <location>
        <position position="33"/>
    </location>
</feature>
<reference evidence="1" key="1">
    <citation type="journal article" date="2014" name="Front. Microbiol.">
        <title>High frequency of phylogenetically diverse reductive dehalogenase-homologous genes in deep subseafloor sedimentary metagenomes.</title>
        <authorList>
            <person name="Kawai M."/>
            <person name="Futagami T."/>
            <person name="Toyoda A."/>
            <person name="Takaki Y."/>
            <person name="Nishi S."/>
            <person name="Hori S."/>
            <person name="Arai W."/>
            <person name="Tsubouchi T."/>
            <person name="Morono Y."/>
            <person name="Uchiyama I."/>
            <person name="Ito T."/>
            <person name="Fujiyama A."/>
            <person name="Inagaki F."/>
            <person name="Takami H."/>
        </authorList>
    </citation>
    <scope>NUCLEOTIDE SEQUENCE</scope>
    <source>
        <strain evidence="1">Expedition CK06-06</strain>
    </source>
</reference>
<dbReference type="EMBL" id="BARV01039177">
    <property type="protein sequence ID" value="GAI54803.1"/>
    <property type="molecule type" value="Genomic_DNA"/>
</dbReference>
<comment type="caution">
    <text evidence="1">The sequence shown here is derived from an EMBL/GenBank/DDBJ whole genome shotgun (WGS) entry which is preliminary data.</text>
</comment>
<dbReference type="AlphaFoldDB" id="X1PG21"/>
<accession>X1PG21</accession>
<protein>
    <submittedName>
        <fullName evidence="1">Uncharacterized protein</fullName>
    </submittedName>
</protein>
<evidence type="ECO:0000313" key="1">
    <source>
        <dbReference type="EMBL" id="GAI54803.1"/>
    </source>
</evidence>
<proteinExistence type="predicted"/>
<organism evidence="1">
    <name type="scientific">marine sediment metagenome</name>
    <dbReference type="NCBI Taxonomy" id="412755"/>
    <lineage>
        <taxon>unclassified sequences</taxon>
        <taxon>metagenomes</taxon>
        <taxon>ecological metagenomes</taxon>
    </lineage>
</organism>
<name>X1PG21_9ZZZZ</name>
<gene>
    <name evidence="1" type="ORF">S06H3_60127</name>
</gene>
<sequence>MSPFLTLFTLPENIVASTTAYIGDIFTDAVLLI</sequence>